<feature type="non-terminal residue" evidence="1">
    <location>
        <position position="126"/>
    </location>
</feature>
<evidence type="ECO:0000313" key="1">
    <source>
        <dbReference type="EMBL" id="VAW72851.1"/>
    </source>
</evidence>
<dbReference type="EMBL" id="UOFJ01000688">
    <property type="protein sequence ID" value="VAW72851.1"/>
    <property type="molecule type" value="Genomic_DNA"/>
</dbReference>
<organism evidence="1">
    <name type="scientific">hydrothermal vent metagenome</name>
    <dbReference type="NCBI Taxonomy" id="652676"/>
    <lineage>
        <taxon>unclassified sequences</taxon>
        <taxon>metagenomes</taxon>
        <taxon>ecological metagenomes</taxon>
    </lineage>
</organism>
<protein>
    <submittedName>
        <fullName evidence="1">Uncharacterized protein</fullName>
    </submittedName>
</protein>
<accession>A0A3B0XZB6</accession>
<sequence length="126" mass="14553">MNTWVPNEQAVIRFKQRINYPAIVQHIEDNEKVLMDWPLVLKKIKISSTSVWESYNLNSNIQNKNHTTISDFFENKKKNVSIEVSVFTGLSNQAVIEKAVLLNGYSSMSDINMEYSKNGPGDFYIY</sequence>
<gene>
    <name evidence="1" type="ORF">MNBD_GAMMA10-2463</name>
</gene>
<reference evidence="1" key="1">
    <citation type="submission" date="2018-06" db="EMBL/GenBank/DDBJ databases">
        <authorList>
            <person name="Zhirakovskaya E."/>
        </authorList>
    </citation>
    <scope>NUCLEOTIDE SEQUENCE</scope>
</reference>
<proteinExistence type="predicted"/>
<name>A0A3B0XZB6_9ZZZZ</name>
<dbReference type="AlphaFoldDB" id="A0A3B0XZB6"/>